<name>A0A7L4P9F3_9CREN</name>
<sequence>MYLYIGVVDVGGLRGYMWFLGRRLYLKLGWRPRDTVFLGNLSDPLAVAARLRRLLPWPVDERGCCPPPLALALDISIIYAKARPAALGEPEFLTRCIVLTAKCWGSYGGMGSIKSRGESTR</sequence>
<organism evidence="1 2">
    <name type="scientific">Pyrobaculum arsenaticum</name>
    <dbReference type="NCBI Taxonomy" id="121277"/>
    <lineage>
        <taxon>Archaea</taxon>
        <taxon>Thermoproteota</taxon>
        <taxon>Thermoprotei</taxon>
        <taxon>Thermoproteales</taxon>
        <taxon>Thermoproteaceae</taxon>
        <taxon>Pyrobaculum</taxon>
    </lineage>
</organism>
<dbReference type="Proteomes" id="UP000554766">
    <property type="component" value="Unassembled WGS sequence"/>
</dbReference>
<dbReference type="AlphaFoldDB" id="A0A7L4P9F3"/>
<evidence type="ECO:0000313" key="2">
    <source>
        <dbReference type="Proteomes" id="UP000554766"/>
    </source>
</evidence>
<gene>
    <name evidence="1" type="ORF">HC235_06340</name>
</gene>
<keyword evidence="2" id="KW-1185">Reference proteome</keyword>
<protein>
    <submittedName>
        <fullName evidence="1">Uncharacterized protein</fullName>
    </submittedName>
</protein>
<proteinExistence type="predicted"/>
<dbReference type="EMBL" id="JAAVJF010000002">
    <property type="protein sequence ID" value="NYR15558.1"/>
    <property type="molecule type" value="Genomic_DNA"/>
</dbReference>
<accession>A0A7L4P9F3</accession>
<comment type="caution">
    <text evidence="1">The sequence shown here is derived from an EMBL/GenBank/DDBJ whole genome shotgun (WGS) entry which is preliminary data.</text>
</comment>
<evidence type="ECO:0000313" key="1">
    <source>
        <dbReference type="EMBL" id="NYR15558.1"/>
    </source>
</evidence>
<reference evidence="1 2" key="1">
    <citation type="journal article" date="2020" name="Nat. Commun.">
        <title>The structures of two archaeal type IV pili illuminate evolutionary relationships.</title>
        <authorList>
            <person name="Wang F."/>
            <person name="Baquero D.P."/>
            <person name="Su Z."/>
            <person name="Beltran L.C."/>
            <person name="Prangishvili D."/>
            <person name="Krupovic M."/>
            <person name="Egelman E.H."/>
        </authorList>
    </citation>
    <scope>NUCLEOTIDE SEQUENCE [LARGE SCALE GENOMIC DNA]</scope>
    <source>
        <strain evidence="1 2">2GA</strain>
    </source>
</reference>
<dbReference type="RefSeq" id="WP_179790527.1">
    <property type="nucleotide sequence ID" value="NZ_JAAVJF010000002.1"/>
</dbReference>